<dbReference type="SUPFAM" id="SSF48452">
    <property type="entry name" value="TPR-like"/>
    <property type="match status" value="1"/>
</dbReference>
<proteinExistence type="predicted"/>
<reference evidence="1" key="1">
    <citation type="journal article" date="2021" name="Nat. Commun.">
        <title>Genetic determinants of endophytism in the Arabidopsis root mycobiome.</title>
        <authorList>
            <person name="Mesny F."/>
            <person name="Miyauchi S."/>
            <person name="Thiergart T."/>
            <person name="Pickel B."/>
            <person name="Atanasova L."/>
            <person name="Karlsson M."/>
            <person name="Huettel B."/>
            <person name="Barry K.W."/>
            <person name="Haridas S."/>
            <person name="Chen C."/>
            <person name="Bauer D."/>
            <person name="Andreopoulos W."/>
            <person name="Pangilinan J."/>
            <person name="LaButti K."/>
            <person name="Riley R."/>
            <person name="Lipzen A."/>
            <person name="Clum A."/>
            <person name="Drula E."/>
            <person name="Henrissat B."/>
            <person name="Kohler A."/>
            <person name="Grigoriev I.V."/>
            <person name="Martin F.M."/>
            <person name="Hacquard S."/>
        </authorList>
    </citation>
    <scope>NUCLEOTIDE SEQUENCE</scope>
    <source>
        <strain evidence="1">MPI-CAGE-AT-0023</strain>
    </source>
</reference>
<dbReference type="Gene3D" id="1.25.40.10">
    <property type="entry name" value="Tetratricopeptide repeat domain"/>
    <property type="match status" value="1"/>
</dbReference>
<dbReference type="InterPro" id="IPR011990">
    <property type="entry name" value="TPR-like_helical_dom_sf"/>
</dbReference>
<accession>A0A9P9GMI7</accession>
<comment type="caution">
    <text evidence="1">The sequence shown here is derived from an EMBL/GenBank/DDBJ whole genome shotgun (WGS) entry which is preliminary data.</text>
</comment>
<gene>
    <name evidence="1" type="ORF">BKA55DRAFT_740591</name>
</gene>
<name>A0A9P9GMI7_FUSRE</name>
<dbReference type="AlphaFoldDB" id="A0A9P9GMI7"/>
<dbReference type="RefSeq" id="XP_046046228.1">
    <property type="nucleotide sequence ID" value="XM_046201448.1"/>
</dbReference>
<keyword evidence="2" id="KW-1185">Reference proteome</keyword>
<evidence type="ECO:0000313" key="2">
    <source>
        <dbReference type="Proteomes" id="UP000720189"/>
    </source>
</evidence>
<dbReference type="GeneID" id="70231402"/>
<protein>
    <submittedName>
        <fullName evidence="1">Uncharacterized protein</fullName>
    </submittedName>
</protein>
<dbReference type="Proteomes" id="UP000720189">
    <property type="component" value="Unassembled WGS sequence"/>
</dbReference>
<organism evidence="1 2">
    <name type="scientific">Fusarium redolens</name>
    <dbReference type="NCBI Taxonomy" id="48865"/>
    <lineage>
        <taxon>Eukaryota</taxon>
        <taxon>Fungi</taxon>
        <taxon>Dikarya</taxon>
        <taxon>Ascomycota</taxon>
        <taxon>Pezizomycotina</taxon>
        <taxon>Sordariomycetes</taxon>
        <taxon>Hypocreomycetidae</taxon>
        <taxon>Hypocreales</taxon>
        <taxon>Nectriaceae</taxon>
        <taxon>Fusarium</taxon>
        <taxon>Fusarium redolens species complex</taxon>
    </lineage>
</organism>
<evidence type="ECO:0000313" key="1">
    <source>
        <dbReference type="EMBL" id="KAH7240714.1"/>
    </source>
</evidence>
<sequence length="150" mass="17509">MDFEPKDHSRRPVLLNNYVSMLGKYGQETKKTEYLDQAIELVRMAISEIPSGDTDWLMARCNLGNLLGQRFRRYLIKEDIDEAISLYEEALSKLPTEHFNRVGCLKGLGVWYSERFERFHDPQDELQALSFYRMELEITTATPSVRVELA</sequence>
<dbReference type="OrthoDB" id="3217196at2759"/>
<dbReference type="EMBL" id="JAGMUX010000013">
    <property type="protein sequence ID" value="KAH7240714.1"/>
    <property type="molecule type" value="Genomic_DNA"/>
</dbReference>